<feature type="domain" description="AMP-dependent synthetase/ligase" evidence="6">
    <location>
        <begin position="93"/>
        <end position="439"/>
    </location>
</feature>
<dbReference type="Gene3D" id="3.40.50.12780">
    <property type="entry name" value="N-terminal domain of ligase-like"/>
    <property type="match status" value="1"/>
</dbReference>
<evidence type="ECO:0000259" key="6">
    <source>
        <dbReference type="Pfam" id="PF00501"/>
    </source>
</evidence>
<sequence>MSQPCSVSIGPKVPGEGQVRRSVLAEDEIVDTPAQGVHTLYDVLQYSVKRRADHHGMGYRRVEKMVEEEKEIVKVVDGVEHKQKKTWKYFQLSPYSYYTYTEMSTIAHEIGAGLTHLGLKPHSKIEIFAPTNAYWMLVAHGAFTQSMTIVTAYDTLGADGLLHSMNETAVEAIYTSAELLPTVASVLPQCTVTPIVIYTGEATEAALAAVREVANNHVYSVDHLRTLGRDHPKSATKPGRDDMCCIMYTSGSTGNPKGVVLKHSNLVGAIAGVDTLLGHVIKDDDTIMAYLPLAHVLEFLVENVCLFWGVTLGYGSPRTLTDASVRNCQGDIKEFRPSILTGVPAVWESIRKGVLSNVQKTSAAAQAVFNRAFNTKAWLMDRGLPTGWLDVTVFNKIKEQVGGRLRFGLSGGAPLARETQQFLSVTLCPILGGYGMTESGE</sequence>
<comment type="catalytic activity">
    <reaction evidence="5">
        <text>a long-chain fatty acid + ATP + CoA = a long-chain fatty acyl-CoA + AMP + diphosphate</text>
        <dbReference type="Rhea" id="RHEA:15421"/>
        <dbReference type="ChEBI" id="CHEBI:30616"/>
        <dbReference type="ChEBI" id="CHEBI:33019"/>
        <dbReference type="ChEBI" id="CHEBI:57287"/>
        <dbReference type="ChEBI" id="CHEBI:57560"/>
        <dbReference type="ChEBI" id="CHEBI:83139"/>
        <dbReference type="ChEBI" id="CHEBI:456215"/>
        <dbReference type="EC" id="6.2.1.3"/>
    </reaction>
</comment>
<evidence type="ECO:0000256" key="3">
    <source>
        <dbReference type="ARBA" id="ARBA00022741"/>
    </source>
</evidence>
<dbReference type="GO" id="GO:0035336">
    <property type="term" value="P:long-chain fatty-acyl-CoA metabolic process"/>
    <property type="evidence" value="ECO:0007669"/>
    <property type="project" value="TreeGrafter"/>
</dbReference>
<dbReference type="SUPFAM" id="SSF56801">
    <property type="entry name" value="Acetyl-CoA synthetase-like"/>
    <property type="match status" value="1"/>
</dbReference>
<dbReference type="GO" id="GO:0005886">
    <property type="term" value="C:plasma membrane"/>
    <property type="evidence" value="ECO:0007669"/>
    <property type="project" value="TreeGrafter"/>
</dbReference>
<gene>
    <name evidence="7" type="primary">FAA4_1</name>
    <name evidence="7" type="ORF">EC973_000974</name>
</gene>
<dbReference type="PANTHER" id="PTHR43272:SF83">
    <property type="entry name" value="ACYL-COA SYNTHETASE LONG-CHAIN, ISOFORM J"/>
    <property type="match status" value="1"/>
</dbReference>
<dbReference type="PANTHER" id="PTHR43272">
    <property type="entry name" value="LONG-CHAIN-FATTY-ACID--COA LIGASE"/>
    <property type="match status" value="1"/>
</dbReference>
<dbReference type="PROSITE" id="PS00455">
    <property type="entry name" value="AMP_BINDING"/>
    <property type="match status" value="1"/>
</dbReference>
<dbReference type="GO" id="GO:0005783">
    <property type="term" value="C:endoplasmic reticulum"/>
    <property type="evidence" value="ECO:0007669"/>
    <property type="project" value="TreeGrafter"/>
</dbReference>
<comment type="caution">
    <text evidence="7">The sequence shown here is derived from an EMBL/GenBank/DDBJ whole genome shotgun (WGS) entry which is preliminary data.</text>
</comment>
<dbReference type="InterPro" id="IPR000873">
    <property type="entry name" value="AMP-dep_synth/lig_dom"/>
</dbReference>
<keyword evidence="2 7" id="KW-0436">Ligase</keyword>
<evidence type="ECO:0000256" key="5">
    <source>
        <dbReference type="ARBA" id="ARBA00036813"/>
    </source>
</evidence>
<evidence type="ECO:0000313" key="7">
    <source>
        <dbReference type="EMBL" id="KAF7724465.1"/>
    </source>
</evidence>
<evidence type="ECO:0000256" key="2">
    <source>
        <dbReference type="ARBA" id="ARBA00022598"/>
    </source>
</evidence>
<dbReference type="EMBL" id="JABAYA010000119">
    <property type="protein sequence ID" value="KAF7724465.1"/>
    <property type="molecule type" value="Genomic_DNA"/>
</dbReference>
<organism evidence="7 8">
    <name type="scientific">Apophysomyces ossiformis</name>
    <dbReference type="NCBI Taxonomy" id="679940"/>
    <lineage>
        <taxon>Eukaryota</taxon>
        <taxon>Fungi</taxon>
        <taxon>Fungi incertae sedis</taxon>
        <taxon>Mucoromycota</taxon>
        <taxon>Mucoromycotina</taxon>
        <taxon>Mucoromycetes</taxon>
        <taxon>Mucorales</taxon>
        <taxon>Mucorineae</taxon>
        <taxon>Mucoraceae</taxon>
        <taxon>Apophysomyces</taxon>
    </lineage>
</organism>
<protein>
    <submittedName>
        <fullName evidence="7">Long-chain fatty acid-CoA ligase</fullName>
    </submittedName>
</protein>
<keyword evidence="3" id="KW-0547">Nucleotide-binding</keyword>
<dbReference type="GO" id="GO:0005524">
    <property type="term" value="F:ATP binding"/>
    <property type="evidence" value="ECO:0007669"/>
    <property type="project" value="UniProtKB-KW"/>
</dbReference>
<reference evidence="7" key="1">
    <citation type="submission" date="2020-01" db="EMBL/GenBank/DDBJ databases">
        <title>Genome Sequencing of Three Apophysomyces-Like Fungal Strains Confirms a Novel Fungal Genus in the Mucoromycota with divergent Burkholderia-like Endosymbiotic Bacteria.</title>
        <authorList>
            <person name="Stajich J.E."/>
            <person name="Macias A.M."/>
            <person name="Carter-House D."/>
            <person name="Lovett B."/>
            <person name="Kasson L.R."/>
            <person name="Berry K."/>
            <person name="Grigoriev I."/>
            <person name="Chang Y."/>
            <person name="Spatafora J."/>
            <person name="Kasson M.T."/>
        </authorList>
    </citation>
    <scope>NUCLEOTIDE SEQUENCE</scope>
    <source>
        <strain evidence="7">NRRL A-21654</strain>
    </source>
</reference>
<dbReference type="GO" id="GO:0004467">
    <property type="term" value="F:long-chain fatty acid-CoA ligase activity"/>
    <property type="evidence" value="ECO:0007669"/>
    <property type="project" value="UniProtKB-EC"/>
</dbReference>
<dbReference type="InterPro" id="IPR020845">
    <property type="entry name" value="AMP-binding_CS"/>
</dbReference>
<dbReference type="AlphaFoldDB" id="A0A8H7BPN9"/>
<comment type="similarity">
    <text evidence="1">Belongs to the ATP-dependent AMP-binding enzyme family.</text>
</comment>
<dbReference type="OrthoDB" id="1700726at2759"/>
<dbReference type="Proteomes" id="UP000605846">
    <property type="component" value="Unassembled WGS sequence"/>
</dbReference>
<name>A0A8H7BPN9_9FUNG</name>
<evidence type="ECO:0000256" key="1">
    <source>
        <dbReference type="ARBA" id="ARBA00006432"/>
    </source>
</evidence>
<keyword evidence="4" id="KW-0067">ATP-binding</keyword>
<accession>A0A8H7BPN9</accession>
<dbReference type="GO" id="GO:0005811">
    <property type="term" value="C:lipid droplet"/>
    <property type="evidence" value="ECO:0007669"/>
    <property type="project" value="TreeGrafter"/>
</dbReference>
<keyword evidence="8" id="KW-1185">Reference proteome</keyword>
<dbReference type="InterPro" id="IPR042099">
    <property type="entry name" value="ANL_N_sf"/>
</dbReference>
<evidence type="ECO:0000256" key="4">
    <source>
        <dbReference type="ARBA" id="ARBA00022840"/>
    </source>
</evidence>
<dbReference type="Pfam" id="PF00501">
    <property type="entry name" value="AMP-binding"/>
    <property type="match status" value="1"/>
</dbReference>
<evidence type="ECO:0000313" key="8">
    <source>
        <dbReference type="Proteomes" id="UP000605846"/>
    </source>
</evidence>
<proteinExistence type="inferred from homology"/>